<evidence type="ECO:0000313" key="3">
    <source>
        <dbReference type="EMBL" id="CAF1521246.1"/>
    </source>
</evidence>
<evidence type="ECO:0000313" key="5">
    <source>
        <dbReference type="Proteomes" id="UP000663877"/>
    </source>
</evidence>
<dbReference type="EMBL" id="CAJNOI010000289">
    <property type="protein sequence ID" value="CAF1228284.1"/>
    <property type="molecule type" value="Genomic_DNA"/>
</dbReference>
<feature type="chain" id="PRO_5036226576" evidence="1">
    <location>
        <begin position="20"/>
        <end position="235"/>
    </location>
</feature>
<protein>
    <submittedName>
        <fullName evidence="2">Uncharacterized protein</fullName>
    </submittedName>
</protein>
<dbReference type="EMBL" id="CAJNOM010000610">
    <property type="protein sequence ID" value="CAF1521246.1"/>
    <property type="molecule type" value="Genomic_DNA"/>
</dbReference>
<keyword evidence="4" id="KW-1185">Reference proteome</keyword>
<comment type="caution">
    <text evidence="2">The sequence shown here is derived from an EMBL/GenBank/DDBJ whole genome shotgun (WGS) entry which is preliminary data.</text>
</comment>
<proteinExistence type="predicted"/>
<dbReference type="Proteomes" id="UP000663832">
    <property type="component" value="Unassembled WGS sequence"/>
</dbReference>
<accession>A0A814YDD7</accession>
<name>A0A814YDD7_9BILA</name>
<evidence type="ECO:0000313" key="4">
    <source>
        <dbReference type="Proteomes" id="UP000663832"/>
    </source>
</evidence>
<gene>
    <name evidence="2" type="ORF">BJG266_LOCUS28370</name>
    <name evidence="3" type="ORF">QVE165_LOCUS44804</name>
</gene>
<evidence type="ECO:0000313" key="2">
    <source>
        <dbReference type="EMBL" id="CAF1228284.1"/>
    </source>
</evidence>
<dbReference type="AlphaFoldDB" id="A0A814YDD7"/>
<evidence type="ECO:0000256" key="1">
    <source>
        <dbReference type="SAM" id="SignalP"/>
    </source>
</evidence>
<reference evidence="2" key="1">
    <citation type="submission" date="2021-02" db="EMBL/GenBank/DDBJ databases">
        <authorList>
            <person name="Nowell W R."/>
        </authorList>
    </citation>
    <scope>NUCLEOTIDE SEQUENCE</scope>
</reference>
<feature type="signal peptide" evidence="1">
    <location>
        <begin position="1"/>
        <end position="19"/>
    </location>
</feature>
<sequence>MRLSIGCALFFVVIAFVQSNPIFNGMNDLNAVINQLGSQTALNDLMHNLSGQVANALSSSQLQALVQQALQLAPSVMNGSVKPQVAAAQLLAQLQQQLGSNNQLLNAVTNAIQQLGSALLTIQPNLLSGLGTRSALGKQLQISDLEAIVAQHPQYSSAVASLAALADKVIAALTQPQLKALENLTLQLASNVMNGSLKPEAAATQLLAQLQQYLGTTQLFVDVAIIVQQLVSPVA</sequence>
<dbReference type="OrthoDB" id="10153038at2759"/>
<keyword evidence="1" id="KW-0732">Signal</keyword>
<dbReference type="Proteomes" id="UP000663877">
    <property type="component" value="Unassembled WGS sequence"/>
</dbReference>
<organism evidence="2 5">
    <name type="scientific">Adineta steineri</name>
    <dbReference type="NCBI Taxonomy" id="433720"/>
    <lineage>
        <taxon>Eukaryota</taxon>
        <taxon>Metazoa</taxon>
        <taxon>Spiralia</taxon>
        <taxon>Gnathifera</taxon>
        <taxon>Rotifera</taxon>
        <taxon>Eurotatoria</taxon>
        <taxon>Bdelloidea</taxon>
        <taxon>Adinetida</taxon>
        <taxon>Adinetidae</taxon>
        <taxon>Adineta</taxon>
    </lineage>
</organism>